<dbReference type="EMBL" id="CP009056">
    <property type="protein sequence ID" value="AJA44440.1"/>
    <property type="molecule type" value="Genomic_DNA"/>
</dbReference>
<name>A0A0A7RYQ2_FRIPE</name>
<dbReference type="OrthoDB" id="8098375at2"/>
<dbReference type="SUPFAM" id="SSF55331">
    <property type="entry name" value="Tautomerase/MIF"/>
    <property type="match status" value="1"/>
</dbReference>
<dbReference type="RefSeq" id="WP_039103929.1">
    <property type="nucleotide sequence ID" value="NZ_CALYQC010000056.1"/>
</dbReference>
<dbReference type="Proteomes" id="UP000030901">
    <property type="component" value="Chromosome"/>
</dbReference>
<dbReference type="KEGG" id="fpp:FPB0191_00609"/>
<dbReference type="Pfam" id="PF01361">
    <property type="entry name" value="Tautomerase"/>
    <property type="match status" value="1"/>
</dbReference>
<evidence type="ECO:0000256" key="2">
    <source>
        <dbReference type="SAM" id="MobiDB-lite"/>
    </source>
</evidence>
<protein>
    <recommendedName>
        <fullName evidence="3">4-oxalocrotonate tautomerase-like domain-containing protein</fullName>
    </recommendedName>
</protein>
<dbReference type="InterPro" id="IPR004370">
    <property type="entry name" value="4-OT-like_dom"/>
</dbReference>
<evidence type="ECO:0000313" key="4">
    <source>
        <dbReference type="EMBL" id="AJA44440.1"/>
    </source>
</evidence>
<sequence length="80" mass="9087">MPHIHITTWPIDSDEKAKKLLEEITRVMHNTLGCPLDKISISIQEIQPSRWSDAGVVGNDPDFKTKSRRMDFGDSQHEAS</sequence>
<dbReference type="STRING" id="1267021.FPB0191_00609"/>
<proteinExistence type="predicted"/>
<dbReference type="Gene3D" id="3.30.429.10">
    <property type="entry name" value="Macrophage Migration Inhibitory Factor"/>
    <property type="match status" value="1"/>
</dbReference>
<accession>A0A0A7RYQ2</accession>
<evidence type="ECO:0000313" key="5">
    <source>
        <dbReference type="Proteomes" id="UP000030901"/>
    </source>
</evidence>
<dbReference type="AlphaFoldDB" id="A0A0A7RYQ2"/>
<feature type="compositionally biased region" description="Basic and acidic residues" evidence="2">
    <location>
        <begin position="61"/>
        <end position="80"/>
    </location>
</feature>
<keyword evidence="5" id="KW-1185">Reference proteome</keyword>
<gene>
    <name evidence="4" type="ORF">FPB0191_00609</name>
</gene>
<feature type="region of interest" description="Disordered" evidence="2">
    <location>
        <begin position="52"/>
        <end position="80"/>
    </location>
</feature>
<evidence type="ECO:0000259" key="3">
    <source>
        <dbReference type="Pfam" id="PF01361"/>
    </source>
</evidence>
<dbReference type="HOGENOM" id="CLU_148073_5_2_6"/>
<organism evidence="4 5">
    <name type="scientific">Frischella perrara</name>
    <dbReference type="NCBI Taxonomy" id="1267021"/>
    <lineage>
        <taxon>Bacteria</taxon>
        <taxon>Pseudomonadati</taxon>
        <taxon>Pseudomonadota</taxon>
        <taxon>Gammaproteobacteria</taxon>
        <taxon>Orbales</taxon>
        <taxon>Orbaceae</taxon>
        <taxon>Frischella</taxon>
    </lineage>
</organism>
<evidence type="ECO:0000256" key="1">
    <source>
        <dbReference type="ARBA" id="ARBA00023235"/>
    </source>
</evidence>
<dbReference type="GO" id="GO:0016853">
    <property type="term" value="F:isomerase activity"/>
    <property type="evidence" value="ECO:0007669"/>
    <property type="project" value="UniProtKB-KW"/>
</dbReference>
<reference evidence="4 5" key="1">
    <citation type="journal article" date="2014" name="Appl. Environ. Microbiol.">
        <title>Gut symbionts from distinct hosts exhibit genotoxic activity via divergent colibactin biosynthetic pathways.</title>
        <authorList>
            <person name="Engel P."/>
            <person name="Vizcaino M.I."/>
            <person name="Crawford J.M."/>
        </authorList>
    </citation>
    <scope>NUCLEOTIDE SEQUENCE [LARGE SCALE GENOMIC DNA]</scope>
    <source>
        <strain evidence="4 5">PEB0191</strain>
    </source>
</reference>
<keyword evidence="1 4" id="KW-0413">Isomerase</keyword>
<dbReference type="InterPro" id="IPR014347">
    <property type="entry name" value="Tautomerase/MIF_sf"/>
</dbReference>
<feature type="domain" description="4-oxalocrotonate tautomerase-like" evidence="3">
    <location>
        <begin position="2"/>
        <end position="56"/>
    </location>
</feature>